<reference evidence="1" key="1">
    <citation type="submission" date="2021-05" db="EMBL/GenBank/DDBJ databases">
        <authorList>
            <person name="Pietrasiak N."/>
            <person name="Ward R."/>
            <person name="Stajich J.E."/>
            <person name="Kurbessoian T."/>
        </authorList>
    </citation>
    <scope>NUCLEOTIDE SEQUENCE</scope>
    <source>
        <strain evidence="1">GSE-TBD4-15B</strain>
    </source>
</reference>
<sequence length="132" mass="14991">MNGRQRNGVILCKPFHTEFAGPGAAIGGLLDMDCQRVIPMGRLSLLRPDSNQERQNAYLIRRQWIKLTQQVTDKSLPIQRAQMILTQFETYFDQDTIARIPDEAFALMVGVLPYTVRMARRTPGKLTTKVKG</sequence>
<organism evidence="1 2">
    <name type="scientific">Pegethrix bostrychoides GSE-TBD4-15B</name>
    <dbReference type="NCBI Taxonomy" id="2839662"/>
    <lineage>
        <taxon>Bacteria</taxon>
        <taxon>Bacillati</taxon>
        <taxon>Cyanobacteriota</taxon>
        <taxon>Cyanophyceae</taxon>
        <taxon>Oculatellales</taxon>
        <taxon>Oculatellaceae</taxon>
        <taxon>Pegethrix</taxon>
    </lineage>
</organism>
<proteinExistence type="predicted"/>
<evidence type="ECO:0000313" key="1">
    <source>
        <dbReference type="EMBL" id="MBW4466150.1"/>
    </source>
</evidence>
<comment type="caution">
    <text evidence="1">The sequence shown here is derived from an EMBL/GenBank/DDBJ whole genome shotgun (WGS) entry which is preliminary data.</text>
</comment>
<gene>
    <name evidence="1" type="ORF">KME07_12040</name>
</gene>
<evidence type="ECO:0000313" key="2">
    <source>
        <dbReference type="Proteomes" id="UP000707356"/>
    </source>
</evidence>
<name>A0A951PBI9_9CYAN</name>
<protein>
    <submittedName>
        <fullName evidence="1">Uncharacterized protein</fullName>
    </submittedName>
</protein>
<dbReference type="Proteomes" id="UP000707356">
    <property type="component" value="Unassembled WGS sequence"/>
</dbReference>
<accession>A0A951PBI9</accession>
<dbReference type="AlphaFoldDB" id="A0A951PBI9"/>
<dbReference type="EMBL" id="JAHHHV010000066">
    <property type="protein sequence ID" value="MBW4466150.1"/>
    <property type="molecule type" value="Genomic_DNA"/>
</dbReference>
<reference evidence="1" key="2">
    <citation type="journal article" date="2022" name="Microbiol. Resour. Announc.">
        <title>Metagenome Sequencing to Explore Phylogenomics of Terrestrial Cyanobacteria.</title>
        <authorList>
            <person name="Ward R.D."/>
            <person name="Stajich J.E."/>
            <person name="Johansen J.R."/>
            <person name="Huntemann M."/>
            <person name="Clum A."/>
            <person name="Foster B."/>
            <person name="Foster B."/>
            <person name="Roux S."/>
            <person name="Palaniappan K."/>
            <person name="Varghese N."/>
            <person name="Mukherjee S."/>
            <person name="Reddy T.B.K."/>
            <person name="Daum C."/>
            <person name="Copeland A."/>
            <person name="Chen I.A."/>
            <person name="Ivanova N.N."/>
            <person name="Kyrpides N.C."/>
            <person name="Shapiro N."/>
            <person name="Eloe-Fadrosh E.A."/>
            <person name="Pietrasiak N."/>
        </authorList>
    </citation>
    <scope>NUCLEOTIDE SEQUENCE</scope>
    <source>
        <strain evidence="1">GSE-TBD4-15B</strain>
    </source>
</reference>